<name>A0A6L2PTW2_COPFO</name>
<accession>A0A6L2PTW2</accession>
<evidence type="ECO:0000256" key="1">
    <source>
        <dbReference type="ARBA" id="ARBA00004651"/>
    </source>
</evidence>
<evidence type="ECO:0000256" key="2">
    <source>
        <dbReference type="ARBA" id="ARBA00022475"/>
    </source>
</evidence>
<keyword evidence="5 8" id="KW-0472">Membrane</keyword>
<dbReference type="Gene3D" id="1.10.287.70">
    <property type="match status" value="1"/>
</dbReference>
<organism evidence="9 10">
    <name type="scientific">Coptotermes formosanus</name>
    <name type="common">Formosan subterranean termite</name>
    <dbReference type="NCBI Taxonomy" id="36987"/>
    <lineage>
        <taxon>Eukaryota</taxon>
        <taxon>Metazoa</taxon>
        <taxon>Ecdysozoa</taxon>
        <taxon>Arthropoda</taxon>
        <taxon>Hexapoda</taxon>
        <taxon>Insecta</taxon>
        <taxon>Pterygota</taxon>
        <taxon>Neoptera</taxon>
        <taxon>Polyneoptera</taxon>
        <taxon>Dictyoptera</taxon>
        <taxon>Blattodea</taxon>
        <taxon>Blattoidea</taxon>
        <taxon>Termitoidae</taxon>
        <taxon>Rhinotermitidae</taxon>
        <taxon>Coptotermes</taxon>
    </lineage>
</organism>
<dbReference type="Proteomes" id="UP000502823">
    <property type="component" value="Unassembled WGS sequence"/>
</dbReference>
<sequence length="701" mass="79683">MFGNVGEIRCDRRSDIQETGVTEGISYSVARVRLQIMKAIPVLLTFGIVQATLPLEDRYLLTSEEQHLMYYVRDIVYQQFEPGSSVLVSWPSNASRDTHSQHTAAPKPPNADRMNKIYFLLQTLHHITTWPLQISCVGLQISEIIFDNLEKHRGYIIFTWAEEREDDVTGNLVSQLEEMKNSPSWNTRGRFLVVVIEHHSENVSCLALDIAEELWNSYTVFNVLLLIPKTGTKLLGSTQSRSENNSPLSFGLYTWIPYQSHKTCAKIDVLLIEELHYEGKQRLLKKAPLLSDKIPKQFHGCPLHVSIIDTPPALVVINDTSHIYTGIEVQYMQQLAQAANATIMYQKVPPGDAVQVRLKSIADLERGLADLTIGGFPLHPVAAAFGDPTISHLEDIMLWYVPCGVPNDRLERVMAIFTPTLWMAMCGVFVLVVVFIWGVLNITKFIHLHHTHTSTGVLRSISITWAATLGISVPGVPRNYTFRTGFLAVVWYSFAISCIFQTHFTSILVNRGMSKQITTLEELCHSSFVYYYSNRIDSFVKFTDPTYHSEIRLKRKQCRYRGSCIIEYLNNPNVATISSSFHAEYYTLAALPLGSSTPRLCTLKESFYSIRYTIYMRKGSFLVDSFNRIIHHVTEAGLIDKLIRDAKTSWRYDNFLDTEFAMDEVSLMNNEHAAYIVFSMSHLKPAFHLLALGDMDLNNVK</sequence>
<keyword evidence="2" id="KW-1003">Cell membrane</keyword>
<dbReference type="PANTHER" id="PTHR42643">
    <property type="entry name" value="IONOTROPIC RECEPTOR 20A-RELATED"/>
    <property type="match status" value="1"/>
</dbReference>
<dbReference type="OrthoDB" id="6506757at2759"/>
<keyword evidence="10" id="KW-1185">Reference proteome</keyword>
<keyword evidence="7" id="KW-0325">Glycoprotein</keyword>
<evidence type="ECO:0000256" key="6">
    <source>
        <dbReference type="ARBA" id="ARBA00023170"/>
    </source>
</evidence>
<feature type="transmembrane region" description="Helical" evidence="8">
    <location>
        <begin position="421"/>
        <end position="445"/>
    </location>
</feature>
<dbReference type="AlphaFoldDB" id="A0A6L2PTW2"/>
<feature type="transmembrane region" description="Helical" evidence="8">
    <location>
        <begin position="489"/>
        <end position="509"/>
    </location>
</feature>
<evidence type="ECO:0000256" key="5">
    <source>
        <dbReference type="ARBA" id="ARBA00023136"/>
    </source>
</evidence>
<dbReference type="InterPro" id="IPR052192">
    <property type="entry name" value="Insect_Ionotropic_Sensory_Rcpt"/>
</dbReference>
<evidence type="ECO:0000256" key="7">
    <source>
        <dbReference type="ARBA" id="ARBA00023180"/>
    </source>
</evidence>
<evidence type="ECO:0000313" key="10">
    <source>
        <dbReference type="Proteomes" id="UP000502823"/>
    </source>
</evidence>
<gene>
    <name evidence="9" type="ORF">Cfor_02917</name>
</gene>
<evidence type="ECO:0008006" key="11">
    <source>
        <dbReference type="Google" id="ProtNLM"/>
    </source>
</evidence>
<protein>
    <recommendedName>
        <fullName evidence="11">Ionotropic glutamate receptor C-terminal domain-containing protein</fullName>
    </recommendedName>
</protein>
<dbReference type="InParanoid" id="A0A6L2PTW2"/>
<keyword evidence="6" id="KW-0675">Receptor</keyword>
<dbReference type="PANTHER" id="PTHR42643:SF24">
    <property type="entry name" value="IONOTROPIC RECEPTOR 60A"/>
    <property type="match status" value="1"/>
</dbReference>
<comment type="subcellular location">
    <subcellularLocation>
        <location evidence="1">Cell membrane</location>
        <topology evidence="1">Multi-pass membrane protein</topology>
    </subcellularLocation>
</comment>
<reference evidence="10" key="1">
    <citation type="submission" date="2020-01" db="EMBL/GenBank/DDBJ databases">
        <title>Draft genome sequence of the Termite Coptotermes fromosanus.</title>
        <authorList>
            <person name="Itakura S."/>
            <person name="Yosikawa Y."/>
            <person name="Umezawa K."/>
        </authorList>
    </citation>
    <scope>NUCLEOTIDE SEQUENCE [LARGE SCALE GENOMIC DNA]</scope>
</reference>
<dbReference type="GO" id="GO:0005886">
    <property type="term" value="C:plasma membrane"/>
    <property type="evidence" value="ECO:0007669"/>
    <property type="project" value="UniProtKB-SubCell"/>
</dbReference>
<dbReference type="EMBL" id="BLKM01012228">
    <property type="protein sequence ID" value="GFG35946.1"/>
    <property type="molecule type" value="Genomic_DNA"/>
</dbReference>
<keyword evidence="3 8" id="KW-0812">Transmembrane</keyword>
<evidence type="ECO:0000256" key="3">
    <source>
        <dbReference type="ARBA" id="ARBA00022692"/>
    </source>
</evidence>
<comment type="caution">
    <text evidence="9">The sequence shown here is derived from an EMBL/GenBank/DDBJ whole genome shotgun (WGS) entry which is preliminary data.</text>
</comment>
<evidence type="ECO:0000256" key="8">
    <source>
        <dbReference type="SAM" id="Phobius"/>
    </source>
</evidence>
<keyword evidence="4 8" id="KW-1133">Transmembrane helix</keyword>
<proteinExistence type="predicted"/>
<evidence type="ECO:0000256" key="4">
    <source>
        <dbReference type="ARBA" id="ARBA00022989"/>
    </source>
</evidence>
<dbReference type="SUPFAM" id="SSF53850">
    <property type="entry name" value="Periplasmic binding protein-like II"/>
    <property type="match status" value="1"/>
</dbReference>
<evidence type="ECO:0000313" key="9">
    <source>
        <dbReference type="EMBL" id="GFG35946.1"/>
    </source>
</evidence>
<feature type="transmembrane region" description="Helical" evidence="8">
    <location>
        <begin position="457"/>
        <end position="477"/>
    </location>
</feature>